<feature type="compositionally biased region" description="Low complexity" evidence="2">
    <location>
        <begin position="83"/>
        <end position="94"/>
    </location>
</feature>
<feature type="compositionally biased region" description="Basic and acidic residues" evidence="2">
    <location>
        <begin position="57"/>
        <end position="66"/>
    </location>
</feature>
<keyword evidence="1" id="KW-0175">Coiled coil</keyword>
<organism evidence="3 4">
    <name type="scientific">Orchesella cincta</name>
    <name type="common">Springtail</name>
    <name type="synonym">Podura cincta</name>
    <dbReference type="NCBI Taxonomy" id="48709"/>
    <lineage>
        <taxon>Eukaryota</taxon>
        <taxon>Metazoa</taxon>
        <taxon>Ecdysozoa</taxon>
        <taxon>Arthropoda</taxon>
        <taxon>Hexapoda</taxon>
        <taxon>Collembola</taxon>
        <taxon>Entomobryomorpha</taxon>
        <taxon>Entomobryoidea</taxon>
        <taxon>Orchesellidae</taxon>
        <taxon>Orchesellinae</taxon>
        <taxon>Orchesella</taxon>
    </lineage>
</organism>
<dbReference type="Proteomes" id="UP000094527">
    <property type="component" value="Unassembled WGS sequence"/>
</dbReference>
<sequence length="404" mass="46048">MAFSKAPIRRFNEPTDQSIPPPGTYDPKFMTDVAVSSTLKGLVFEKWGRANGTNSKARPEDNELSHSGRISRNSSFSRRPSITAVTAAKKTSASQITHTSKSVRRIRSRSPSSVGNNNTLQPTQSFTSSRRPVSNAEVKGKIKGAVKQDEHKSSHAVTLQTNDIVTASSVCQDVLSHIQEIEKMAESLQVEVSEYKRRLANELIRNQELEAKKLELEFTIQSLRRELGKYESAKEAWEFGEQSQKKRMDELVSTKAQLEHQISELQDKMEDFKEKESNLLGKIALLDQSKSGWQSEKEDYEQTLKQLQNLLKTQEQRASEWETKCEELLTQIDSCYQTCEAKVADAENSREIFEVKVQELTQQKEDLQKMLDTMGRELETEKTLMELMKSEQVINSNKQEKYIS</sequence>
<feature type="compositionally biased region" description="Polar residues" evidence="2">
    <location>
        <begin position="114"/>
        <end position="132"/>
    </location>
</feature>
<dbReference type="AlphaFoldDB" id="A0A1D2MK01"/>
<reference evidence="3 4" key="1">
    <citation type="journal article" date="2016" name="Genome Biol. Evol.">
        <title>Gene Family Evolution Reflects Adaptation to Soil Environmental Stressors in the Genome of the Collembolan Orchesella cincta.</title>
        <authorList>
            <person name="Faddeeva-Vakhrusheva A."/>
            <person name="Derks M.F."/>
            <person name="Anvar S.Y."/>
            <person name="Agamennone V."/>
            <person name="Suring W."/>
            <person name="Smit S."/>
            <person name="van Straalen N.M."/>
            <person name="Roelofs D."/>
        </authorList>
    </citation>
    <scope>NUCLEOTIDE SEQUENCE [LARGE SCALE GENOMIC DNA]</scope>
    <source>
        <tissue evidence="3">Mixed pool</tissue>
    </source>
</reference>
<name>A0A1D2MK01_ORCCI</name>
<dbReference type="EMBL" id="LJIJ01001025">
    <property type="protein sequence ID" value="ODM93313.1"/>
    <property type="molecule type" value="Genomic_DNA"/>
</dbReference>
<evidence type="ECO:0000313" key="3">
    <source>
        <dbReference type="EMBL" id="ODM93313.1"/>
    </source>
</evidence>
<dbReference type="OMA" id="HCHTETS"/>
<evidence type="ECO:0000256" key="1">
    <source>
        <dbReference type="SAM" id="Coils"/>
    </source>
</evidence>
<accession>A0A1D2MK01</accession>
<evidence type="ECO:0000256" key="2">
    <source>
        <dbReference type="SAM" id="MobiDB-lite"/>
    </source>
</evidence>
<feature type="compositionally biased region" description="Polar residues" evidence="2">
    <location>
        <begin position="68"/>
        <end position="80"/>
    </location>
</feature>
<feature type="region of interest" description="Disordered" evidence="2">
    <location>
        <begin position="1"/>
        <end position="26"/>
    </location>
</feature>
<gene>
    <name evidence="3" type="ORF">Ocin01_13370</name>
</gene>
<proteinExistence type="predicted"/>
<feature type="coiled-coil region" evidence="1">
    <location>
        <begin position="178"/>
        <end position="377"/>
    </location>
</feature>
<evidence type="ECO:0000313" key="4">
    <source>
        <dbReference type="Proteomes" id="UP000094527"/>
    </source>
</evidence>
<protein>
    <submittedName>
        <fullName evidence="3">Protein sgm1</fullName>
    </submittedName>
</protein>
<comment type="caution">
    <text evidence="3">The sequence shown here is derived from an EMBL/GenBank/DDBJ whole genome shotgun (WGS) entry which is preliminary data.</text>
</comment>
<feature type="region of interest" description="Disordered" evidence="2">
    <location>
        <begin position="45"/>
        <end position="138"/>
    </location>
</feature>
<keyword evidence="4" id="KW-1185">Reference proteome</keyword>